<feature type="compositionally biased region" description="Basic and acidic residues" evidence="5">
    <location>
        <begin position="91"/>
        <end position="102"/>
    </location>
</feature>
<feature type="domain" description="DUF1232" evidence="6">
    <location>
        <begin position="46"/>
        <end position="80"/>
    </location>
</feature>
<gene>
    <name evidence="7" type="ORF">FKG95_13370</name>
</gene>
<comment type="subcellular location">
    <subcellularLocation>
        <location evidence="1">Endomembrane system</location>
        <topology evidence="1">Multi-pass membrane protein</topology>
    </subcellularLocation>
</comment>
<dbReference type="InterPro" id="IPR010652">
    <property type="entry name" value="DUF1232"/>
</dbReference>
<evidence type="ECO:0000256" key="2">
    <source>
        <dbReference type="ARBA" id="ARBA00022692"/>
    </source>
</evidence>
<feature type="compositionally biased region" description="Basic and acidic residues" evidence="5">
    <location>
        <begin position="110"/>
        <end position="119"/>
    </location>
</feature>
<dbReference type="Pfam" id="PF06803">
    <property type="entry name" value="DUF1232"/>
    <property type="match status" value="1"/>
</dbReference>
<organism evidence="7 8">
    <name type="scientific">Denitrobaculum tricleocarpae</name>
    <dbReference type="NCBI Taxonomy" id="2591009"/>
    <lineage>
        <taxon>Bacteria</taxon>
        <taxon>Pseudomonadati</taxon>
        <taxon>Pseudomonadota</taxon>
        <taxon>Alphaproteobacteria</taxon>
        <taxon>Rhodospirillales</taxon>
        <taxon>Rhodospirillaceae</taxon>
        <taxon>Denitrobaculum</taxon>
    </lineage>
</organism>
<dbReference type="GO" id="GO:0012505">
    <property type="term" value="C:endomembrane system"/>
    <property type="evidence" value="ECO:0007669"/>
    <property type="project" value="UniProtKB-SubCell"/>
</dbReference>
<evidence type="ECO:0000256" key="4">
    <source>
        <dbReference type="ARBA" id="ARBA00023136"/>
    </source>
</evidence>
<feature type="region of interest" description="Disordered" evidence="5">
    <location>
        <begin position="91"/>
        <end position="119"/>
    </location>
</feature>
<keyword evidence="3" id="KW-1133">Transmembrane helix</keyword>
<evidence type="ECO:0000259" key="6">
    <source>
        <dbReference type="Pfam" id="PF06803"/>
    </source>
</evidence>
<sequence length="119" mass="13279">MKRDEKKVKRGFWPKVRSTIGKVPFMEDAVAGYFCATDRKTPVWVRATLMGALAYFVVPADMIPDFVAGLGFTDDATVILAAIRAISGHMNEEHRARAKDTLSDSDEWESAEREPLSSE</sequence>
<evidence type="ECO:0000313" key="8">
    <source>
        <dbReference type="Proteomes" id="UP000315252"/>
    </source>
</evidence>
<reference evidence="7 8" key="1">
    <citation type="submission" date="2019-06" db="EMBL/GenBank/DDBJ databases">
        <title>Whole genome sequence for Rhodospirillaceae sp. R148.</title>
        <authorList>
            <person name="Wang G."/>
        </authorList>
    </citation>
    <scope>NUCLEOTIDE SEQUENCE [LARGE SCALE GENOMIC DNA]</scope>
    <source>
        <strain evidence="7 8">R148</strain>
    </source>
</reference>
<keyword evidence="8" id="KW-1185">Reference proteome</keyword>
<evidence type="ECO:0000313" key="7">
    <source>
        <dbReference type="EMBL" id="TQV79960.1"/>
    </source>
</evidence>
<evidence type="ECO:0000256" key="5">
    <source>
        <dbReference type="SAM" id="MobiDB-lite"/>
    </source>
</evidence>
<evidence type="ECO:0000256" key="1">
    <source>
        <dbReference type="ARBA" id="ARBA00004127"/>
    </source>
</evidence>
<dbReference type="Proteomes" id="UP000315252">
    <property type="component" value="Unassembled WGS sequence"/>
</dbReference>
<dbReference type="AlphaFoldDB" id="A0A545TRV6"/>
<protein>
    <submittedName>
        <fullName evidence="7">DUF1232 domain-containing protein</fullName>
    </submittedName>
</protein>
<keyword evidence="4" id="KW-0472">Membrane</keyword>
<accession>A0A545TRV6</accession>
<dbReference type="EMBL" id="VHSH01000004">
    <property type="protein sequence ID" value="TQV79960.1"/>
    <property type="molecule type" value="Genomic_DNA"/>
</dbReference>
<comment type="caution">
    <text evidence="7">The sequence shown here is derived from an EMBL/GenBank/DDBJ whole genome shotgun (WGS) entry which is preliminary data.</text>
</comment>
<proteinExistence type="predicted"/>
<dbReference type="InterPro" id="IPR016983">
    <property type="entry name" value="UCP031804"/>
</dbReference>
<dbReference type="OrthoDB" id="9813247at2"/>
<evidence type="ECO:0000256" key="3">
    <source>
        <dbReference type="ARBA" id="ARBA00022989"/>
    </source>
</evidence>
<name>A0A545TRV6_9PROT</name>
<dbReference type="PIRSF" id="PIRSF031804">
    <property type="entry name" value="UCP031804"/>
    <property type="match status" value="1"/>
</dbReference>
<keyword evidence="2" id="KW-0812">Transmembrane</keyword>